<gene>
    <name evidence="2" type="ORF">DBV05_g11998</name>
</gene>
<name>A0A5N5CVE3_9PEZI</name>
<dbReference type="Proteomes" id="UP000325902">
    <property type="component" value="Unassembled WGS sequence"/>
</dbReference>
<protein>
    <submittedName>
        <fullName evidence="2">Uncharacterized protein</fullName>
    </submittedName>
</protein>
<feature type="compositionally biased region" description="Low complexity" evidence="1">
    <location>
        <begin position="50"/>
        <end position="60"/>
    </location>
</feature>
<accession>A0A5N5CVE3</accession>
<evidence type="ECO:0000313" key="2">
    <source>
        <dbReference type="EMBL" id="KAB2569320.1"/>
    </source>
</evidence>
<keyword evidence="3" id="KW-1185">Reference proteome</keyword>
<sequence>MFALARAEIPPNGDTLAPLEKLNKGLKEYISHTKVMKKIKHKFRLNDEYTATSTPSTSSAEAQGQQTAGFAIDDLPSSAGAQGQQTAGAQDQEIAEAQDQETAEAQGQETAGFAGGDVPFMLDELDDEWNNLLNFNNTDFMAPGSG</sequence>
<proteinExistence type="predicted"/>
<feature type="region of interest" description="Disordered" evidence="1">
    <location>
        <begin position="50"/>
        <end position="119"/>
    </location>
</feature>
<evidence type="ECO:0000256" key="1">
    <source>
        <dbReference type="SAM" id="MobiDB-lite"/>
    </source>
</evidence>
<organism evidence="2 3">
    <name type="scientific">Lasiodiplodia theobromae</name>
    <dbReference type="NCBI Taxonomy" id="45133"/>
    <lineage>
        <taxon>Eukaryota</taxon>
        <taxon>Fungi</taxon>
        <taxon>Dikarya</taxon>
        <taxon>Ascomycota</taxon>
        <taxon>Pezizomycotina</taxon>
        <taxon>Dothideomycetes</taxon>
        <taxon>Dothideomycetes incertae sedis</taxon>
        <taxon>Botryosphaeriales</taxon>
        <taxon>Botryosphaeriaceae</taxon>
        <taxon>Lasiodiplodia</taxon>
    </lineage>
</organism>
<feature type="compositionally biased region" description="Low complexity" evidence="1">
    <location>
        <begin position="79"/>
        <end position="92"/>
    </location>
</feature>
<dbReference type="AlphaFoldDB" id="A0A5N5CVE3"/>
<reference evidence="2 3" key="1">
    <citation type="journal article" date="2019" name="Sci. Rep.">
        <title>A multi-omics analysis of the grapevine pathogen Lasiodiplodia theobromae reveals that temperature affects the expression of virulence- and pathogenicity-related genes.</title>
        <authorList>
            <person name="Felix C."/>
            <person name="Meneses R."/>
            <person name="Goncalves M.F.M."/>
            <person name="Tilleman L."/>
            <person name="Duarte A.S."/>
            <person name="Jorrin-Novo J.V."/>
            <person name="Van de Peer Y."/>
            <person name="Deforce D."/>
            <person name="Van Nieuwerburgh F."/>
            <person name="Esteves A.C."/>
            <person name="Alves A."/>
        </authorList>
    </citation>
    <scope>NUCLEOTIDE SEQUENCE [LARGE SCALE GENOMIC DNA]</scope>
    <source>
        <strain evidence="2 3">LA-SOL3</strain>
    </source>
</reference>
<feature type="compositionally biased region" description="Acidic residues" evidence="1">
    <location>
        <begin position="93"/>
        <end position="102"/>
    </location>
</feature>
<dbReference type="EMBL" id="VCHE01000202">
    <property type="protein sequence ID" value="KAB2569320.1"/>
    <property type="molecule type" value="Genomic_DNA"/>
</dbReference>
<evidence type="ECO:0000313" key="3">
    <source>
        <dbReference type="Proteomes" id="UP000325902"/>
    </source>
</evidence>
<comment type="caution">
    <text evidence="2">The sequence shown here is derived from an EMBL/GenBank/DDBJ whole genome shotgun (WGS) entry which is preliminary data.</text>
</comment>